<reference evidence="4 5" key="1">
    <citation type="submission" date="2018-10" db="EMBL/GenBank/DDBJ databases">
        <authorList>
            <person name="Ekblom R."/>
            <person name="Jareborg N."/>
        </authorList>
    </citation>
    <scope>NUCLEOTIDE SEQUENCE [LARGE SCALE GENOMIC DNA]</scope>
    <source>
        <tissue evidence="4">Muscle</tissue>
    </source>
</reference>
<dbReference type="AlphaFoldDB" id="A0A9X9MBZ2"/>
<dbReference type="EMBL" id="CYRY02045882">
    <property type="protein sequence ID" value="VCX41413.1"/>
    <property type="molecule type" value="Genomic_DNA"/>
</dbReference>
<evidence type="ECO:0008006" key="6">
    <source>
        <dbReference type="Google" id="ProtNLM"/>
    </source>
</evidence>
<dbReference type="Proteomes" id="UP000269945">
    <property type="component" value="Unassembled WGS sequence"/>
</dbReference>
<comment type="similarity">
    <text evidence="1">Belongs to the eukaryotic ribosomal protein eL31 family.</text>
</comment>
<dbReference type="Pfam" id="PF01198">
    <property type="entry name" value="Ribosomal_L31e"/>
    <property type="match status" value="1"/>
</dbReference>
<dbReference type="InterPro" id="IPR023621">
    <property type="entry name" value="Ribosomal_eL31_dom_sf"/>
</dbReference>
<evidence type="ECO:0000256" key="1">
    <source>
        <dbReference type="ARBA" id="ARBA00010808"/>
    </source>
</evidence>
<keyword evidence="2" id="KW-0689">Ribosomal protein</keyword>
<dbReference type="GO" id="GO:0022625">
    <property type="term" value="C:cytosolic large ribosomal subunit"/>
    <property type="evidence" value="ECO:0007669"/>
    <property type="project" value="TreeGrafter"/>
</dbReference>
<comment type="caution">
    <text evidence="4">The sequence shown here is derived from an EMBL/GenBank/DDBJ whole genome shotgun (WGS) entry which is preliminary data.</text>
</comment>
<keyword evidence="5" id="KW-1185">Reference proteome</keyword>
<dbReference type="SMART" id="SM01380">
    <property type="entry name" value="Ribosomal_L31e"/>
    <property type="match status" value="1"/>
</dbReference>
<dbReference type="SUPFAM" id="SSF54575">
    <property type="entry name" value="Ribosomal protein L31e"/>
    <property type="match status" value="1"/>
</dbReference>
<protein>
    <recommendedName>
        <fullName evidence="6">60S ribosomal protein L31</fullName>
    </recommendedName>
</protein>
<dbReference type="InterPro" id="IPR000054">
    <property type="entry name" value="Ribosomal_eL31"/>
</dbReference>
<dbReference type="PANTHER" id="PTHR10956">
    <property type="entry name" value="60S RIBOSOMAL PROTEIN L31"/>
    <property type="match status" value="1"/>
</dbReference>
<evidence type="ECO:0000313" key="5">
    <source>
        <dbReference type="Proteomes" id="UP000269945"/>
    </source>
</evidence>
<organism evidence="4 5">
    <name type="scientific">Gulo gulo</name>
    <name type="common">Wolverine</name>
    <name type="synonym">Gluton</name>
    <dbReference type="NCBI Taxonomy" id="48420"/>
    <lineage>
        <taxon>Eukaryota</taxon>
        <taxon>Metazoa</taxon>
        <taxon>Chordata</taxon>
        <taxon>Craniata</taxon>
        <taxon>Vertebrata</taxon>
        <taxon>Euteleostomi</taxon>
        <taxon>Mammalia</taxon>
        <taxon>Eutheria</taxon>
        <taxon>Laurasiatheria</taxon>
        <taxon>Carnivora</taxon>
        <taxon>Caniformia</taxon>
        <taxon>Musteloidea</taxon>
        <taxon>Mustelidae</taxon>
        <taxon>Guloninae</taxon>
        <taxon>Gulo</taxon>
    </lineage>
</organism>
<keyword evidence="3" id="KW-0687">Ribonucleoprotein</keyword>
<sequence>MTREHTIHIHQLIHGVSFKKCAPWTLKKIWKFAMMEMGTPDVHTDTRLYKAIWAEELRNVPYISVCGCSENVMRTKIHQTRSIH</sequence>
<name>A0A9X9MBZ2_GULGU</name>
<dbReference type="Gene3D" id="3.10.440.10">
    <property type="match status" value="1"/>
</dbReference>
<gene>
    <name evidence="4" type="ORF">BN2614_LOCUS1</name>
</gene>
<dbReference type="PANTHER" id="PTHR10956:SF0">
    <property type="entry name" value="60S RIBOSOMAL PROTEIN L31"/>
    <property type="match status" value="1"/>
</dbReference>
<evidence type="ECO:0000256" key="2">
    <source>
        <dbReference type="ARBA" id="ARBA00022980"/>
    </source>
</evidence>
<dbReference type="GO" id="GO:0003735">
    <property type="term" value="F:structural constituent of ribosome"/>
    <property type="evidence" value="ECO:0007669"/>
    <property type="project" value="InterPro"/>
</dbReference>
<proteinExistence type="inferred from homology"/>
<dbReference type="GO" id="GO:0002181">
    <property type="term" value="P:cytoplasmic translation"/>
    <property type="evidence" value="ECO:0007669"/>
    <property type="project" value="TreeGrafter"/>
</dbReference>
<evidence type="ECO:0000256" key="3">
    <source>
        <dbReference type="ARBA" id="ARBA00023274"/>
    </source>
</evidence>
<accession>A0A9X9MBZ2</accession>
<evidence type="ECO:0000313" key="4">
    <source>
        <dbReference type="EMBL" id="VCX41413.1"/>
    </source>
</evidence>